<gene>
    <name evidence="6" type="primary">LOC116326573</name>
</gene>
<dbReference type="InterPro" id="IPR036179">
    <property type="entry name" value="Ig-like_dom_sf"/>
</dbReference>
<dbReference type="Gene3D" id="3.30.500.10">
    <property type="entry name" value="MHC class I-like antigen recognition-like"/>
    <property type="match status" value="1"/>
</dbReference>
<evidence type="ECO:0000259" key="5">
    <source>
        <dbReference type="PROSITE" id="PS50835"/>
    </source>
</evidence>
<evidence type="ECO:0000313" key="7">
    <source>
        <dbReference type="Proteomes" id="UP000472276"/>
    </source>
</evidence>
<organism evidence="6 7">
    <name type="scientific">Oreochromis aureus</name>
    <name type="common">Israeli tilapia</name>
    <name type="synonym">Chromis aureus</name>
    <dbReference type="NCBI Taxonomy" id="47969"/>
    <lineage>
        <taxon>Eukaryota</taxon>
        <taxon>Metazoa</taxon>
        <taxon>Chordata</taxon>
        <taxon>Craniata</taxon>
        <taxon>Vertebrata</taxon>
        <taxon>Euteleostomi</taxon>
        <taxon>Actinopterygii</taxon>
        <taxon>Neopterygii</taxon>
        <taxon>Teleostei</taxon>
        <taxon>Neoteleostei</taxon>
        <taxon>Acanthomorphata</taxon>
        <taxon>Ovalentaria</taxon>
        <taxon>Cichlomorphae</taxon>
        <taxon>Cichliformes</taxon>
        <taxon>Cichlidae</taxon>
        <taxon>African cichlids</taxon>
        <taxon>Pseudocrenilabrinae</taxon>
        <taxon>Oreochromini</taxon>
        <taxon>Oreochromis</taxon>
    </lineage>
</organism>
<proteinExistence type="inferred from homology"/>
<feature type="signal peptide" evidence="4">
    <location>
        <begin position="1"/>
        <end position="15"/>
    </location>
</feature>
<dbReference type="InterPro" id="IPR003597">
    <property type="entry name" value="Ig_C1-set"/>
</dbReference>
<dbReference type="InterPro" id="IPR011161">
    <property type="entry name" value="MHC_I-like_Ag-recog"/>
</dbReference>
<dbReference type="OMA" id="NDPQQKG"/>
<dbReference type="SMART" id="SM00407">
    <property type="entry name" value="IGc1"/>
    <property type="match status" value="1"/>
</dbReference>
<feature type="domain" description="Ig-like" evidence="5">
    <location>
        <begin position="198"/>
        <end position="270"/>
    </location>
</feature>
<keyword evidence="3" id="KW-1133">Transmembrane helix</keyword>
<dbReference type="InterPro" id="IPR050208">
    <property type="entry name" value="MHC_class-I_related"/>
</dbReference>
<dbReference type="GO" id="GO:0009897">
    <property type="term" value="C:external side of plasma membrane"/>
    <property type="evidence" value="ECO:0007669"/>
    <property type="project" value="TreeGrafter"/>
</dbReference>
<dbReference type="PANTHER" id="PTHR16675">
    <property type="entry name" value="MHC CLASS I-RELATED"/>
    <property type="match status" value="1"/>
</dbReference>
<sequence>MKLFLLIAFCHGLFAVKHSLKNLVTGSYGIPIIPDFVGVLLVDDIQTGYCDSSQKTFKIQHDWAEKILENDPQQKGYYNRKCFEEEPNKFRQLISSLKGESEGVHILQRIDGCELDKNTGEVAGVLQYGHNGEDFLRFDLKTLKWIAQKPEAESIKQTWNADVAKNNYYNSSLTGICPQWLKKYLDAGNSSLQRRDLPSVSLLQKTPSSPVSCHATGFYPDRAVMFWRKDGEKVHEGVDPGEILPNNDETFQMSVDLNVSSPEDWRRYECVFQLSGGDEHIVTKLDKTLIRRNWKEKNDKKTNIFAVVVPVLLILCAVGVVVYRKRRGVSFLTAVLIAFRSSYISSCKILGWSALTHKARSCMEFQIKDNG</sequence>
<accession>A0A668SDV0</accession>
<name>A0A668SDV0_OREAU</name>
<dbReference type="Gene3D" id="2.60.40.10">
    <property type="entry name" value="Immunoglobulins"/>
    <property type="match status" value="1"/>
</dbReference>
<keyword evidence="3" id="KW-0812">Transmembrane</keyword>
<comment type="similarity">
    <text evidence="2">Belongs to the MHC class I family.</text>
</comment>
<dbReference type="Ensembl" id="ENSOABT00000013022.2">
    <property type="protein sequence ID" value="ENSOABP00000012605.2"/>
    <property type="gene ID" value="ENSOABG00000006408.2"/>
</dbReference>
<evidence type="ECO:0000313" key="6">
    <source>
        <dbReference type="Ensembl" id="ENSOABP00000012605.2"/>
    </source>
</evidence>
<dbReference type="InterPro" id="IPR011162">
    <property type="entry name" value="MHC_I/II-like_Ag-recog"/>
</dbReference>
<dbReference type="GO" id="GO:0005615">
    <property type="term" value="C:extracellular space"/>
    <property type="evidence" value="ECO:0007669"/>
    <property type="project" value="TreeGrafter"/>
</dbReference>
<dbReference type="SUPFAM" id="SSF54452">
    <property type="entry name" value="MHC antigen-recognition domain"/>
    <property type="match status" value="1"/>
</dbReference>
<dbReference type="InterPro" id="IPR001039">
    <property type="entry name" value="MHC_I_a_a1/a2"/>
</dbReference>
<keyword evidence="3" id="KW-0472">Membrane</keyword>
<dbReference type="InterPro" id="IPR007110">
    <property type="entry name" value="Ig-like_dom"/>
</dbReference>
<evidence type="ECO:0000256" key="3">
    <source>
        <dbReference type="SAM" id="Phobius"/>
    </source>
</evidence>
<protein>
    <recommendedName>
        <fullName evidence="5">Ig-like domain-containing protein</fullName>
    </recommendedName>
</protein>
<dbReference type="InterPro" id="IPR013783">
    <property type="entry name" value="Ig-like_fold"/>
</dbReference>
<dbReference type="RefSeq" id="XP_039461435.1">
    <property type="nucleotide sequence ID" value="XM_039605501.1"/>
</dbReference>
<dbReference type="AlphaFoldDB" id="A0A668SDV0"/>
<dbReference type="PANTHER" id="PTHR16675:SF237">
    <property type="entry name" value="MHC CLASS I ANTIGEN TRANSCRIPT VARIANT 1-RELATED"/>
    <property type="match status" value="1"/>
</dbReference>
<dbReference type="FunFam" id="2.60.40.10:FF:000943">
    <property type="entry name" value="Classical MHC class I molecule, alpha-chain"/>
    <property type="match status" value="1"/>
</dbReference>
<dbReference type="Pfam" id="PF07654">
    <property type="entry name" value="C1-set"/>
    <property type="match status" value="1"/>
</dbReference>
<evidence type="ECO:0000256" key="4">
    <source>
        <dbReference type="SAM" id="SignalP"/>
    </source>
</evidence>
<dbReference type="KEGG" id="oau:116326573"/>
<reference evidence="6" key="2">
    <citation type="submission" date="2025-09" db="UniProtKB">
        <authorList>
            <consortium name="Ensembl"/>
        </authorList>
    </citation>
    <scope>IDENTIFICATION</scope>
</reference>
<dbReference type="Pfam" id="PF00129">
    <property type="entry name" value="MHC_I"/>
    <property type="match status" value="1"/>
</dbReference>
<evidence type="ECO:0000256" key="2">
    <source>
        <dbReference type="RuleBase" id="RU004439"/>
    </source>
</evidence>
<dbReference type="InterPro" id="IPR037055">
    <property type="entry name" value="MHC_I-like_Ag-recog_sf"/>
</dbReference>
<evidence type="ECO:0000256" key="1">
    <source>
        <dbReference type="ARBA" id="ARBA00023180"/>
    </source>
</evidence>
<dbReference type="PRINTS" id="PR01638">
    <property type="entry name" value="MHCCLASSI"/>
</dbReference>
<dbReference type="Proteomes" id="UP000472276">
    <property type="component" value="Unassembled WGS sequence"/>
</dbReference>
<dbReference type="GeneID" id="116326573"/>
<keyword evidence="7" id="KW-1185">Reference proteome</keyword>
<reference evidence="6" key="1">
    <citation type="submission" date="2025-08" db="UniProtKB">
        <authorList>
            <consortium name="Ensembl"/>
        </authorList>
    </citation>
    <scope>IDENTIFICATION</scope>
</reference>
<keyword evidence="4" id="KW-0732">Signal</keyword>
<feature type="transmembrane region" description="Helical" evidence="3">
    <location>
        <begin position="304"/>
        <end position="323"/>
    </location>
</feature>
<dbReference type="PROSITE" id="PS50835">
    <property type="entry name" value="IG_LIKE"/>
    <property type="match status" value="1"/>
</dbReference>
<dbReference type="SUPFAM" id="SSF48726">
    <property type="entry name" value="Immunoglobulin"/>
    <property type="match status" value="1"/>
</dbReference>
<keyword evidence="1" id="KW-0325">Glycoprotein</keyword>
<feature type="chain" id="PRO_5044216452" description="Ig-like domain-containing protein" evidence="4">
    <location>
        <begin position="16"/>
        <end position="371"/>
    </location>
</feature>
<dbReference type="GO" id="GO:0006955">
    <property type="term" value="P:immune response"/>
    <property type="evidence" value="ECO:0007669"/>
    <property type="project" value="TreeGrafter"/>
</dbReference>